<evidence type="ECO:0000313" key="3">
    <source>
        <dbReference type="Proteomes" id="UP000304912"/>
    </source>
</evidence>
<evidence type="ECO:0000313" key="2">
    <source>
        <dbReference type="EMBL" id="QCZ95026.1"/>
    </source>
</evidence>
<dbReference type="EMBL" id="CP039852">
    <property type="protein sequence ID" value="QCZ95026.1"/>
    <property type="molecule type" value="Genomic_DNA"/>
</dbReference>
<reference evidence="2 3" key="1">
    <citation type="submission" date="2019-04" db="EMBL/GenBank/DDBJ databases">
        <title>Salinimonas iocasae sp. nov., a halophilic bacterium isolated from the outer tube casing of tubeworms in Okinawa Trough.</title>
        <authorList>
            <person name="Zhang H."/>
            <person name="Wang H."/>
            <person name="Li C."/>
        </authorList>
    </citation>
    <scope>NUCLEOTIDE SEQUENCE [LARGE SCALE GENOMIC DNA]</scope>
    <source>
        <strain evidence="2 3">KX18D6</strain>
    </source>
</reference>
<dbReference type="RefSeq" id="WP_139757756.1">
    <property type="nucleotide sequence ID" value="NZ_CP039852.1"/>
</dbReference>
<feature type="transmembrane region" description="Helical" evidence="1">
    <location>
        <begin position="18"/>
        <end position="36"/>
    </location>
</feature>
<keyword evidence="1" id="KW-0812">Transmembrane</keyword>
<evidence type="ECO:0000256" key="1">
    <source>
        <dbReference type="SAM" id="Phobius"/>
    </source>
</evidence>
<keyword evidence="1" id="KW-1133">Transmembrane helix</keyword>
<organism evidence="2 3">
    <name type="scientific">Salinimonas iocasae</name>
    <dbReference type="NCBI Taxonomy" id="2572577"/>
    <lineage>
        <taxon>Bacteria</taxon>
        <taxon>Pseudomonadati</taxon>
        <taxon>Pseudomonadota</taxon>
        <taxon>Gammaproteobacteria</taxon>
        <taxon>Alteromonadales</taxon>
        <taxon>Alteromonadaceae</taxon>
        <taxon>Alteromonas/Salinimonas group</taxon>
        <taxon>Salinimonas</taxon>
    </lineage>
</organism>
<sequence length="90" mass="9959">MASLREHFTDPQRCWRRFIAGLVIFIVGAGLLFGTAHLSPALLYHPVLYWFSAGVLLTGFALAMSGYLGIFIQRFTGLNKVKKRSRGGGD</sequence>
<name>A0A5B7YHX3_9ALTE</name>
<protein>
    <submittedName>
        <fullName evidence="2">Uncharacterized protein</fullName>
    </submittedName>
</protein>
<keyword evidence="1" id="KW-0472">Membrane</keyword>
<gene>
    <name evidence="2" type="ORF">FBQ74_16765</name>
</gene>
<accession>A0A5B7YHX3</accession>
<feature type="transmembrane region" description="Helical" evidence="1">
    <location>
        <begin position="48"/>
        <end position="72"/>
    </location>
</feature>
<dbReference type="Proteomes" id="UP000304912">
    <property type="component" value="Chromosome"/>
</dbReference>
<dbReference type="KEGG" id="salk:FBQ74_16765"/>
<dbReference type="AlphaFoldDB" id="A0A5B7YHX3"/>
<dbReference type="OrthoDB" id="6332833at2"/>
<keyword evidence="3" id="KW-1185">Reference proteome</keyword>
<proteinExistence type="predicted"/>